<dbReference type="STRING" id="1569628.A0A316UJT9"/>
<dbReference type="InterPro" id="IPR049150">
    <property type="entry name" value="EFR3_HEAT-like_rpt"/>
</dbReference>
<reference evidence="3 4" key="1">
    <citation type="journal article" date="2018" name="Mol. Biol. Evol.">
        <title>Broad Genomic Sampling Reveals a Smut Pathogenic Ancestry of the Fungal Clade Ustilaginomycotina.</title>
        <authorList>
            <person name="Kijpornyongpan T."/>
            <person name="Mondo S.J."/>
            <person name="Barry K."/>
            <person name="Sandor L."/>
            <person name="Lee J."/>
            <person name="Lipzen A."/>
            <person name="Pangilinan J."/>
            <person name="LaButti K."/>
            <person name="Hainaut M."/>
            <person name="Henrissat B."/>
            <person name="Grigoriev I.V."/>
            <person name="Spatafora J.W."/>
            <person name="Aime M.C."/>
        </authorList>
    </citation>
    <scope>NUCLEOTIDE SEQUENCE [LARGE SCALE GENOMIC DNA]</scope>
    <source>
        <strain evidence="3 4">MCA 5214</strain>
    </source>
</reference>
<evidence type="ECO:0000256" key="1">
    <source>
        <dbReference type="ARBA" id="ARBA00010216"/>
    </source>
</evidence>
<dbReference type="PANTHER" id="PTHR47766">
    <property type="entry name" value="PROTEIN EFR3"/>
    <property type="match status" value="1"/>
</dbReference>
<keyword evidence="4" id="KW-1185">Reference proteome</keyword>
<dbReference type="Pfam" id="PF21072">
    <property type="entry name" value="EFR3"/>
    <property type="match status" value="2"/>
</dbReference>
<evidence type="ECO:0000256" key="2">
    <source>
        <dbReference type="SAM" id="MobiDB-lite"/>
    </source>
</evidence>
<name>A0A316UJT9_9BASI</name>
<organism evidence="3 4">
    <name type="scientific">Jaminaea rosea</name>
    <dbReference type="NCBI Taxonomy" id="1569628"/>
    <lineage>
        <taxon>Eukaryota</taxon>
        <taxon>Fungi</taxon>
        <taxon>Dikarya</taxon>
        <taxon>Basidiomycota</taxon>
        <taxon>Ustilaginomycotina</taxon>
        <taxon>Exobasidiomycetes</taxon>
        <taxon>Microstromatales</taxon>
        <taxon>Microstromatales incertae sedis</taxon>
        <taxon>Jaminaea</taxon>
    </lineage>
</organism>
<evidence type="ECO:0008006" key="5">
    <source>
        <dbReference type="Google" id="ProtNLM"/>
    </source>
</evidence>
<feature type="compositionally biased region" description="Low complexity" evidence="2">
    <location>
        <begin position="950"/>
        <end position="963"/>
    </location>
</feature>
<gene>
    <name evidence="3" type="ORF">BDZ90DRAFT_233981</name>
</gene>
<accession>A0A316UJT9</accession>
<dbReference type="EMBL" id="KZ819675">
    <property type="protein sequence ID" value="PWN25536.1"/>
    <property type="molecule type" value="Genomic_DNA"/>
</dbReference>
<comment type="similarity">
    <text evidence="1">Belongs to the EFR3 family.</text>
</comment>
<feature type="compositionally biased region" description="Gly residues" evidence="2">
    <location>
        <begin position="964"/>
        <end position="974"/>
    </location>
</feature>
<dbReference type="AlphaFoldDB" id="A0A316UJT9"/>
<protein>
    <recommendedName>
        <fullName evidence="5">Protein EFR3</fullName>
    </recommendedName>
</protein>
<dbReference type="OrthoDB" id="274691at2759"/>
<feature type="region of interest" description="Disordered" evidence="2">
    <location>
        <begin position="238"/>
        <end position="267"/>
    </location>
</feature>
<dbReference type="InterPro" id="IPR039786">
    <property type="entry name" value="EFR3"/>
</dbReference>
<dbReference type="Proteomes" id="UP000245884">
    <property type="component" value="Unassembled WGS sequence"/>
</dbReference>
<feature type="compositionally biased region" description="Basic residues" evidence="2">
    <location>
        <begin position="248"/>
        <end position="257"/>
    </location>
</feature>
<dbReference type="GO" id="GO:0072659">
    <property type="term" value="P:protein localization to plasma membrane"/>
    <property type="evidence" value="ECO:0007669"/>
    <property type="project" value="InterPro"/>
</dbReference>
<dbReference type="RefSeq" id="XP_025360148.1">
    <property type="nucleotide sequence ID" value="XM_025506848.1"/>
</dbReference>
<dbReference type="GeneID" id="37028671"/>
<dbReference type="PANTHER" id="PTHR47766:SF1">
    <property type="entry name" value="PROTEIN EFR3"/>
    <property type="match status" value="1"/>
</dbReference>
<proteinExistence type="inferred from homology"/>
<evidence type="ECO:0000313" key="4">
    <source>
        <dbReference type="Proteomes" id="UP000245884"/>
    </source>
</evidence>
<evidence type="ECO:0000313" key="3">
    <source>
        <dbReference type="EMBL" id="PWN25536.1"/>
    </source>
</evidence>
<feature type="region of interest" description="Disordered" evidence="2">
    <location>
        <begin position="903"/>
        <end position="1001"/>
    </location>
</feature>
<sequence>MLCIPTPNHRALVTGCYPPPKKLAGVEKPNSNELGKLVYYAQSKPAKLSKVGKVLEERAASDARNVPSGGEKSRCGLLITLAILKNLVTDCRRDITYISKSAQVVLQHAVTASAKAGAGGRRDLELSARASSTFFAFASAIDPSRSSVEGDLGNSYLALLRGFSEMAMETMQDQEDQNRFRLIGLGALSGAVGSDALYTPSFAQQIEAIVPPLLGNIQASILPLEALETEAQKTISGTPSFSEFASATRKRPGHRRAPSLSGHIAGEKGPDRIQVVSASMGILQSLFRHADATQVQEAMRPVFKWMDGRGGSPQWGQEDWACFLAKTLSRSTALQYRFVVLTSFIEYLVEHCEGPPQTKHATLLAMITETLRAKDLTLIGLSTSDAMNNLAGLLVRRVHFDLKDPLLPQIVEAIESLASHVYYAEQLNDMAEELVARIVALTQPETDVGEATRTSHLGRRASVTAKSGEEQRMESIRTLLFALTRTIVVANTAGASDGEVRQAMEEDLEKPAPKGKDAAKTQAQAKLGITTAGTRSRIQPNVLTPTAALLACSDAPVRLAEAQLLLTYLQLEATEQQDASSSEIASLAHGVAAAAHVAALSSSLRLSSSAASALQTGNPMEALVALDRGDARAKASTAAHSAVPLDYSSLAEVFTHLVAPRGGGTAAGLLAIVPALFSLDRSAATKLVPDAASPAIVAQRRRACRLVLAKVWSTIGQEWNISPASKEAKAVLSALPSNQLPPVPAPHPSLNLAAETELFPESGANGEGSGAASECFGKSGLVKAIAASQEVQDSTGLSAAAIERWLLRDWSVSIAVDDANVGATPYAADHHGEGDGDGLGGASGVSRIQIRSAASGAGAGRAGAGAGAGAASTRSGVEDLRQALGSRTYGGSASVKRAISPTAASGVGKGMPAPALPGLNGGDNGASAPPNGPTSAAERRASKRASRIHSSSAGGVGASPSKGKGAGATPGVGGLLDSLGIASTVEEQEQHKPALVAPHAA</sequence>